<protein>
    <submittedName>
        <fullName evidence="2">Uncharacterized protein</fullName>
    </submittedName>
</protein>
<evidence type="ECO:0000313" key="2">
    <source>
        <dbReference type="EMBL" id="MEC5384419.1"/>
    </source>
</evidence>
<reference evidence="2 3" key="1">
    <citation type="submission" date="2024-01" db="EMBL/GenBank/DDBJ databases">
        <title>Uliginosibacterium soil sp. nov.</title>
        <authorList>
            <person name="Lv Y."/>
        </authorList>
    </citation>
    <scope>NUCLEOTIDE SEQUENCE [LARGE SCALE GENOMIC DNA]</scope>
    <source>
        <strain evidence="2 3">H3</strain>
    </source>
</reference>
<dbReference type="EMBL" id="JAYXHS010000001">
    <property type="protein sequence ID" value="MEC5384419.1"/>
    <property type="molecule type" value="Genomic_DNA"/>
</dbReference>
<organism evidence="2 3">
    <name type="scientific">Uliginosibacterium silvisoli</name>
    <dbReference type="NCBI Taxonomy" id="3114758"/>
    <lineage>
        <taxon>Bacteria</taxon>
        <taxon>Pseudomonadati</taxon>
        <taxon>Pseudomonadota</taxon>
        <taxon>Betaproteobacteria</taxon>
        <taxon>Rhodocyclales</taxon>
        <taxon>Zoogloeaceae</taxon>
        <taxon>Uliginosibacterium</taxon>
    </lineage>
</organism>
<accession>A0ABU6JYL8</accession>
<evidence type="ECO:0000313" key="3">
    <source>
        <dbReference type="Proteomes" id="UP001331561"/>
    </source>
</evidence>
<dbReference type="RefSeq" id="WP_327597398.1">
    <property type="nucleotide sequence ID" value="NZ_JAYXHS010000001.1"/>
</dbReference>
<sequence length="89" mass="9134">MPTHTADKPSAAPLAQDDEPEHDGSEDPGVGLELTRNAGVKLPLSPSTAEHVDVRSVRHGGLPVGDGGKTETVGVGEGATVSHVQRPRP</sequence>
<keyword evidence="3" id="KW-1185">Reference proteome</keyword>
<gene>
    <name evidence="2" type="ORF">VVD49_01720</name>
</gene>
<evidence type="ECO:0000256" key="1">
    <source>
        <dbReference type="SAM" id="MobiDB-lite"/>
    </source>
</evidence>
<dbReference type="Proteomes" id="UP001331561">
    <property type="component" value="Unassembled WGS sequence"/>
</dbReference>
<comment type="caution">
    <text evidence="2">The sequence shown here is derived from an EMBL/GenBank/DDBJ whole genome shotgun (WGS) entry which is preliminary data.</text>
</comment>
<feature type="region of interest" description="Disordered" evidence="1">
    <location>
        <begin position="44"/>
        <end position="89"/>
    </location>
</feature>
<feature type="compositionally biased region" description="Acidic residues" evidence="1">
    <location>
        <begin position="16"/>
        <end position="26"/>
    </location>
</feature>
<name>A0ABU6JYL8_9RHOO</name>
<feature type="region of interest" description="Disordered" evidence="1">
    <location>
        <begin position="1"/>
        <end position="32"/>
    </location>
</feature>
<proteinExistence type="predicted"/>
<feature type="compositionally biased region" description="Low complexity" evidence="1">
    <location>
        <begin position="70"/>
        <end position="81"/>
    </location>
</feature>